<proteinExistence type="inferred from homology"/>
<feature type="domain" description="CN hydrolase" evidence="2">
    <location>
        <begin position="11"/>
        <end position="277"/>
    </location>
</feature>
<evidence type="ECO:0000256" key="1">
    <source>
        <dbReference type="ARBA" id="ARBA00008129"/>
    </source>
</evidence>
<dbReference type="Gene3D" id="3.60.110.10">
    <property type="entry name" value="Carbon-nitrogen hydrolase"/>
    <property type="match status" value="1"/>
</dbReference>
<evidence type="ECO:0000313" key="4">
    <source>
        <dbReference type="Proteomes" id="UP000308768"/>
    </source>
</evidence>
<protein>
    <recommendedName>
        <fullName evidence="2">CN hydrolase domain-containing protein</fullName>
    </recommendedName>
</protein>
<dbReference type="STRING" id="331657.A0A4U0X1J8"/>
<dbReference type="AlphaFoldDB" id="A0A4U0X1J8"/>
<gene>
    <name evidence="3" type="ORF">B0A49_04654</name>
</gene>
<dbReference type="Proteomes" id="UP000308768">
    <property type="component" value="Unassembled WGS sequence"/>
</dbReference>
<dbReference type="InterPro" id="IPR003010">
    <property type="entry name" value="C-N_Hydrolase"/>
</dbReference>
<evidence type="ECO:0000313" key="3">
    <source>
        <dbReference type="EMBL" id="TKA69631.1"/>
    </source>
</evidence>
<name>A0A4U0X1J8_9PEZI</name>
<reference evidence="3 4" key="1">
    <citation type="submission" date="2017-03" db="EMBL/GenBank/DDBJ databases">
        <title>Genomes of endolithic fungi from Antarctica.</title>
        <authorList>
            <person name="Coleine C."/>
            <person name="Masonjones S."/>
            <person name="Stajich J.E."/>
        </authorList>
    </citation>
    <scope>NUCLEOTIDE SEQUENCE [LARGE SCALE GENOMIC DNA]</scope>
    <source>
        <strain evidence="3 4">CCFEE 5187</strain>
    </source>
</reference>
<dbReference type="GO" id="GO:0003824">
    <property type="term" value="F:catalytic activity"/>
    <property type="evidence" value="ECO:0007669"/>
    <property type="project" value="InterPro"/>
</dbReference>
<dbReference type="InterPro" id="IPR044149">
    <property type="entry name" value="Nitrilases_CHs"/>
</dbReference>
<organism evidence="3 4">
    <name type="scientific">Cryomyces minteri</name>
    <dbReference type="NCBI Taxonomy" id="331657"/>
    <lineage>
        <taxon>Eukaryota</taxon>
        <taxon>Fungi</taxon>
        <taxon>Dikarya</taxon>
        <taxon>Ascomycota</taxon>
        <taxon>Pezizomycotina</taxon>
        <taxon>Dothideomycetes</taxon>
        <taxon>Dothideomycetes incertae sedis</taxon>
        <taxon>Cryomyces</taxon>
    </lineage>
</organism>
<dbReference type="OrthoDB" id="10250282at2759"/>
<evidence type="ECO:0000259" key="2">
    <source>
        <dbReference type="PROSITE" id="PS50263"/>
    </source>
</evidence>
<dbReference type="PROSITE" id="PS50263">
    <property type="entry name" value="CN_HYDROLASE"/>
    <property type="match status" value="1"/>
</dbReference>
<dbReference type="SUPFAM" id="SSF56317">
    <property type="entry name" value="Carbon-nitrogen hydrolase"/>
    <property type="match status" value="1"/>
</dbReference>
<dbReference type="CDD" id="cd07564">
    <property type="entry name" value="nitrilases_CHs"/>
    <property type="match status" value="1"/>
</dbReference>
<sequence length="330" mass="36163">MPPSTKKLPALRVAACNVAPVFLDKEATVSKTISLIQSAAANGAQLVVFPETYIAAFPVWTACTAPIDNHDLFIRLTEESLYIDGPEIEILRQTCRDHGIFAHIGFNEKSHASVGCLWNASVLIGDDGVILNHHRKMVPTFYEKLIWANGDAHGLHVADTPIGKIGSLICGENTNPLARFTLMAQGEQVHIRKNYDNVSANRTRAAAHCFEAKAFGVLCAGYMDKAMRDFLVKHDPLCAETLDAAQQGVSLFLDPTGAQIGDQVCGQEGIAYADFDLNACVEPKQYHDVVGGYQRLDIFNLTVNRDRQEPVTWKSDLGTPSSNDQKRRAV</sequence>
<dbReference type="Pfam" id="PF00795">
    <property type="entry name" value="CN_hydrolase"/>
    <property type="match status" value="1"/>
</dbReference>
<comment type="caution">
    <text evidence="3">The sequence shown here is derived from an EMBL/GenBank/DDBJ whole genome shotgun (WGS) entry which is preliminary data.</text>
</comment>
<accession>A0A4U0X1J8</accession>
<dbReference type="PANTHER" id="PTHR46044">
    <property type="entry name" value="NITRILASE"/>
    <property type="match status" value="1"/>
</dbReference>
<dbReference type="PANTHER" id="PTHR46044:SF2">
    <property type="entry name" value="CN HYDROLASE DOMAIN-CONTAINING PROTEIN"/>
    <property type="match status" value="1"/>
</dbReference>
<comment type="similarity">
    <text evidence="1">Belongs to the carbon-nitrogen hydrolase superfamily. Nitrilase family.</text>
</comment>
<dbReference type="EMBL" id="NAJN01000713">
    <property type="protein sequence ID" value="TKA69631.1"/>
    <property type="molecule type" value="Genomic_DNA"/>
</dbReference>
<keyword evidence="4" id="KW-1185">Reference proteome</keyword>
<dbReference type="InterPro" id="IPR036526">
    <property type="entry name" value="C-N_Hydrolase_sf"/>
</dbReference>